<dbReference type="CDD" id="cd00315">
    <property type="entry name" value="Cyt_C5_DNA_methylase"/>
    <property type="match status" value="1"/>
</dbReference>
<dbReference type="PROSITE" id="PS51679">
    <property type="entry name" value="SAM_MT_C5"/>
    <property type="match status" value="1"/>
</dbReference>
<keyword evidence="3 5" id="KW-0949">S-adenosyl-L-methionine</keyword>
<dbReference type="GO" id="GO:0003886">
    <property type="term" value="F:DNA (cytosine-5-)-methyltransferase activity"/>
    <property type="evidence" value="ECO:0007669"/>
    <property type="project" value="UniProtKB-EC"/>
</dbReference>
<evidence type="ECO:0000256" key="3">
    <source>
        <dbReference type="ARBA" id="ARBA00022691"/>
    </source>
</evidence>
<dbReference type="InterPro" id="IPR001525">
    <property type="entry name" value="C5_MeTfrase"/>
</dbReference>
<reference evidence="8 9" key="1">
    <citation type="submission" date="2018-12" db="EMBL/GenBank/DDBJ databases">
        <title>Corynebacterium sanguinis sp. nov., a clinically-associated and environmental corynebacterium.</title>
        <authorList>
            <person name="Gonzales-Siles L."/>
            <person name="Jaen-Luchoro D."/>
            <person name="Cardew S."/>
            <person name="Inganas E."/>
            <person name="Ohlen M."/>
            <person name="Jensie-Markopolous S."/>
            <person name="Pinyeiro-Iglesias B."/>
            <person name="Molin K."/>
            <person name="Skovbjerg S."/>
            <person name="Svensson-Stadler L."/>
            <person name="Funke G."/>
            <person name="Moore E.R.B."/>
        </authorList>
    </citation>
    <scope>NUCLEOTIDE SEQUENCE [LARGE SCALE GENOMIC DNA]</scope>
    <source>
        <strain evidence="8 9">58734</strain>
    </source>
</reference>
<dbReference type="Gene3D" id="3.90.120.10">
    <property type="entry name" value="DNA Methylase, subunit A, domain 2"/>
    <property type="match status" value="1"/>
</dbReference>
<dbReference type="AlphaFoldDB" id="A0A6C1TVR8"/>
<evidence type="ECO:0000256" key="7">
    <source>
        <dbReference type="RuleBase" id="RU000417"/>
    </source>
</evidence>
<dbReference type="GO" id="GO:0032259">
    <property type="term" value="P:methylation"/>
    <property type="evidence" value="ECO:0007669"/>
    <property type="project" value="UniProtKB-KW"/>
</dbReference>
<evidence type="ECO:0000256" key="1">
    <source>
        <dbReference type="ARBA" id="ARBA00022603"/>
    </source>
</evidence>
<dbReference type="InterPro" id="IPR029063">
    <property type="entry name" value="SAM-dependent_MTases_sf"/>
</dbReference>
<evidence type="ECO:0000313" key="8">
    <source>
        <dbReference type="EMBL" id="TVS26851.1"/>
    </source>
</evidence>
<sequence>MKSNLPNQASPIFSSLEICAGAGGQALGLENAGFDHRAVIELDNWAAETLRSNRGSSWNILEMDVHDLDGKPWNNQIDLFAGGVPCPPFSIAGKQLGAEDERDLFPQALRLIEEISPRAIMLENVRGLAQKRFDSYRAELIGRIEQMGYVVFWKVLQAADFGVPQLRPRFIIVALQRDVAPYFSWPTPYSKQVHVGEALRDLMASRGWPGADSWARGAASVAPTLVGGSRKHGGADVGPTRSKEAWKKLGIKGTSIAEEAPGPDFPLGDPDNLPRLTVQMGGVIQGFPPNWIWEGGKTAQWRQVGNAFPPPVAQAIGLRIRHALEKANEVSNDQSVVERKGRASA</sequence>
<name>A0A6C1TVR8_9CORY</name>
<dbReference type="PROSITE" id="PS00095">
    <property type="entry name" value="C5_MTASE_2"/>
    <property type="match status" value="1"/>
</dbReference>
<dbReference type="InterPro" id="IPR018117">
    <property type="entry name" value="C5_DNA_meth_AS"/>
</dbReference>
<keyword evidence="2 5" id="KW-0808">Transferase</keyword>
<dbReference type="PROSITE" id="PS00094">
    <property type="entry name" value="C5_MTASE_1"/>
    <property type="match status" value="1"/>
</dbReference>
<keyword evidence="1 5" id="KW-0489">Methyltransferase</keyword>
<dbReference type="PANTHER" id="PTHR10629:SF52">
    <property type="entry name" value="DNA (CYTOSINE-5)-METHYLTRANSFERASE 1"/>
    <property type="match status" value="1"/>
</dbReference>
<dbReference type="EMBL" id="RXIR01000025">
    <property type="protein sequence ID" value="TVS26851.1"/>
    <property type="molecule type" value="Genomic_DNA"/>
</dbReference>
<keyword evidence="4" id="KW-0680">Restriction system</keyword>
<evidence type="ECO:0000256" key="6">
    <source>
        <dbReference type="RuleBase" id="RU000416"/>
    </source>
</evidence>
<dbReference type="PRINTS" id="PR00105">
    <property type="entry name" value="C5METTRFRASE"/>
</dbReference>
<dbReference type="Gene3D" id="3.40.50.150">
    <property type="entry name" value="Vaccinia Virus protein VP39"/>
    <property type="match status" value="1"/>
</dbReference>
<evidence type="ECO:0000256" key="5">
    <source>
        <dbReference type="PROSITE-ProRule" id="PRU01016"/>
    </source>
</evidence>
<protein>
    <recommendedName>
        <fullName evidence="7">Cytosine-specific methyltransferase</fullName>
        <ecNumber evidence="7">2.1.1.37</ecNumber>
    </recommendedName>
</protein>
<dbReference type="RefSeq" id="WP_144773612.1">
    <property type="nucleotide sequence ID" value="NZ_JALXLQ010000001.1"/>
</dbReference>
<evidence type="ECO:0000256" key="2">
    <source>
        <dbReference type="ARBA" id="ARBA00022679"/>
    </source>
</evidence>
<dbReference type="Proteomes" id="UP000336646">
    <property type="component" value="Unassembled WGS sequence"/>
</dbReference>
<feature type="active site" evidence="5">
    <location>
        <position position="86"/>
    </location>
</feature>
<evidence type="ECO:0000313" key="9">
    <source>
        <dbReference type="Proteomes" id="UP000336646"/>
    </source>
</evidence>
<proteinExistence type="inferred from homology"/>
<evidence type="ECO:0000256" key="4">
    <source>
        <dbReference type="ARBA" id="ARBA00022747"/>
    </source>
</evidence>
<gene>
    <name evidence="8" type="ORF">EKI59_09815</name>
</gene>
<dbReference type="OrthoDB" id="9813719at2"/>
<comment type="similarity">
    <text evidence="5 6">Belongs to the class I-like SAM-binding methyltransferase superfamily. C5-methyltransferase family.</text>
</comment>
<comment type="caution">
    <text evidence="8">The sequence shown here is derived from an EMBL/GenBank/DDBJ whole genome shotgun (WGS) entry which is preliminary data.</text>
</comment>
<dbReference type="InterPro" id="IPR050390">
    <property type="entry name" value="C5-Methyltransferase"/>
</dbReference>
<dbReference type="Pfam" id="PF00145">
    <property type="entry name" value="DNA_methylase"/>
    <property type="match status" value="1"/>
</dbReference>
<dbReference type="PANTHER" id="PTHR10629">
    <property type="entry name" value="CYTOSINE-SPECIFIC METHYLTRANSFERASE"/>
    <property type="match status" value="1"/>
</dbReference>
<organism evidence="8 9">
    <name type="scientific">Corynebacterium sanguinis</name>
    <dbReference type="NCBI Taxonomy" id="2594913"/>
    <lineage>
        <taxon>Bacteria</taxon>
        <taxon>Bacillati</taxon>
        <taxon>Actinomycetota</taxon>
        <taxon>Actinomycetes</taxon>
        <taxon>Mycobacteriales</taxon>
        <taxon>Corynebacteriaceae</taxon>
        <taxon>Corynebacterium</taxon>
    </lineage>
</organism>
<dbReference type="GO" id="GO:0009307">
    <property type="term" value="P:DNA restriction-modification system"/>
    <property type="evidence" value="ECO:0007669"/>
    <property type="project" value="UniProtKB-KW"/>
</dbReference>
<dbReference type="SUPFAM" id="SSF53335">
    <property type="entry name" value="S-adenosyl-L-methionine-dependent methyltransferases"/>
    <property type="match status" value="1"/>
</dbReference>
<comment type="catalytic activity">
    <reaction evidence="7">
        <text>a 2'-deoxycytidine in DNA + S-adenosyl-L-methionine = a 5-methyl-2'-deoxycytidine in DNA + S-adenosyl-L-homocysteine + H(+)</text>
        <dbReference type="Rhea" id="RHEA:13681"/>
        <dbReference type="Rhea" id="RHEA-COMP:11369"/>
        <dbReference type="Rhea" id="RHEA-COMP:11370"/>
        <dbReference type="ChEBI" id="CHEBI:15378"/>
        <dbReference type="ChEBI" id="CHEBI:57856"/>
        <dbReference type="ChEBI" id="CHEBI:59789"/>
        <dbReference type="ChEBI" id="CHEBI:85452"/>
        <dbReference type="ChEBI" id="CHEBI:85454"/>
        <dbReference type="EC" id="2.1.1.37"/>
    </reaction>
</comment>
<dbReference type="NCBIfam" id="TIGR00675">
    <property type="entry name" value="dcm"/>
    <property type="match status" value="1"/>
</dbReference>
<dbReference type="InterPro" id="IPR031303">
    <property type="entry name" value="C5_meth_CS"/>
</dbReference>
<dbReference type="EC" id="2.1.1.37" evidence="7"/>
<accession>A0A6C1TVR8</accession>